<dbReference type="InterPro" id="IPR050810">
    <property type="entry name" value="Bact_Secretion_Sys_Channel"/>
</dbReference>
<dbReference type="Pfam" id="PF00263">
    <property type="entry name" value="Secretin"/>
    <property type="match status" value="1"/>
</dbReference>
<dbReference type="PRINTS" id="PR00811">
    <property type="entry name" value="BCTERIALGSPD"/>
</dbReference>
<sequence length="402" mass="45584">MLKQKIGPMILVLTLFLVLTVQPVNAADTEQQTQEEPVVTITFFSTDLREALKEISLQTGVNIIPDQTVGGQVTAEFQEMPLEKVLERILASGGYTYRKIEDFYLVGLPSPKSNTFSKLSEIEIIRLDHISSKQVFTLLPNFFRSYVHGNTEDNIITISAPTQKLTRIKSFIKELDQPRPQVKIKVIITEVNSSQMREIGNKLFNYNKDGDPNKTASYDLDDGLLTFEGDIYGKFLGQLRMLEKEHQAEVRADPHVLVTSGENAKLFVGKEENIIIDSSDDDYDDDSRIEEIEVGMKLNLTAEVRGEELIDLQVSPEISHFLNEKRPDIIVRKNSLTTSLRLKSGQTAILAGMTKENEAEYEEGMPGFNKIPLVRWFFSRKSKRKDKRELLILVTPTIQSQS</sequence>
<dbReference type="PANTHER" id="PTHR30332:SF17">
    <property type="entry name" value="TYPE IV PILIATION SYSTEM PROTEIN DR_0774-RELATED"/>
    <property type="match status" value="1"/>
</dbReference>
<dbReference type="AlphaFoldDB" id="A0A939BP66"/>
<evidence type="ECO:0000313" key="7">
    <source>
        <dbReference type="Proteomes" id="UP000774000"/>
    </source>
</evidence>
<dbReference type="RefSeq" id="WP_204701153.1">
    <property type="nucleotide sequence ID" value="NZ_JAFBDQ010000005.1"/>
</dbReference>
<comment type="caution">
    <text evidence="6">The sequence shown here is derived from an EMBL/GenBank/DDBJ whole genome shotgun (WGS) entry which is preliminary data.</text>
</comment>
<dbReference type="GO" id="GO:0016020">
    <property type="term" value="C:membrane"/>
    <property type="evidence" value="ECO:0007669"/>
    <property type="project" value="UniProtKB-SubCell"/>
</dbReference>
<protein>
    <submittedName>
        <fullName evidence="6">Type IV pilus assembly protein PilQ</fullName>
    </submittedName>
</protein>
<accession>A0A939BP66</accession>
<keyword evidence="7" id="KW-1185">Reference proteome</keyword>
<dbReference type="EMBL" id="JAFBDQ010000005">
    <property type="protein sequence ID" value="MBM7556373.1"/>
    <property type="molecule type" value="Genomic_DNA"/>
</dbReference>
<feature type="chain" id="PRO_5037810107" evidence="4">
    <location>
        <begin position="27"/>
        <end position="402"/>
    </location>
</feature>
<reference evidence="6" key="1">
    <citation type="submission" date="2021-01" db="EMBL/GenBank/DDBJ databases">
        <title>Genomic Encyclopedia of Type Strains, Phase IV (KMG-IV): sequencing the most valuable type-strain genomes for metagenomic binning, comparative biology and taxonomic classification.</title>
        <authorList>
            <person name="Goeker M."/>
        </authorList>
    </citation>
    <scope>NUCLEOTIDE SEQUENCE</scope>
    <source>
        <strain evidence="6">DSM 23230</strain>
    </source>
</reference>
<evidence type="ECO:0000256" key="4">
    <source>
        <dbReference type="SAM" id="SignalP"/>
    </source>
</evidence>
<feature type="domain" description="Type II/III secretion system secretin-like" evidence="5">
    <location>
        <begin position="242"/>
        <end position="398"/>
    </location>
</feature>
<organism evidence="6 7">
    <name type="scientific">Halanaerobacter jeridensis</name>
    <dbReference type="NCBI Taxonomy" id="706427"/>
    <lineage>
        <taxon>Bacteria</taxon>
        <taxon>Bacillati</taxon>
        <taxon>Bacillota</taxon>
        <taxon>Clostridia</taxon>
        <taxon>Halanaerobiales</taxon>
        <taxon>Halobacteroidaceae</taxon>
        <taxon>Halanaerobacter</taxon>
    </lineage>
</organism>
<keyword evidence="2" id="KW-0472">Membrane</keyword>
<evidence type="ECO:0000256" key="3">
    <source>
        <dbReference type="RuleBase" id="RU004003"/>
    </source>
</evidence>
<comment type="similarity">
    <text evidence="3">Belongs to the bacterial secretin family.</text>
</comment>
<evidence type="ECO:0000256" key="2">
    <source>
        <dbReference type="ARBA" id="ARBA00023136"/>
    </source>
</evidence>
<dbReference type="PRINTS" id="PR01032">
    <property type="entry name" value="PHAGEIV"/>
</dbReference>
<gene>
    <name evidence="6" type="ORF">JOC47_001216</name>
</gene>
<dbReference type="InterPro" id="IPR001775">
    <property type="entry name" value="GspD/PilQ"/>
</dbReference>
<dbReference type="InterPro" id="IPR038591">
    <property type="entry name" value="NolW-like_sf"/>
</dbReference>
<proteinExistence type="inferred from homology"/>
<evidence type="ECO:0000256" key="1">
    <source>
        <dbReference type="ARBA" id="ARBA00004370"/>
    </source>
</evidence>
<dbReference type="Gene3D" id="3.30.1370.120">
    <property type="match status" value="1"/>
</dbReference>
<dbReference type="GO" id="GO:0009306">
    <property type="term" value="P:protein secretion"/>
    <property type="evidence" value="ECO:0007669"/>
    <property type="project" value="InterPro"/>
</dbReference>
<feature type="signal peptide" evidence="4">
    <location>
        <begin position="1"/>
        <end position="26"/>
    </location>
</feature>
<dbReference type="Gene3D" id="3.30.1370.130">
    <property type="match status" value="1"/>
</dbReference>
<name>A0A939BP66_9FIRM</name>
<comment type="subcellular location">
    <subcellularLocation>
        <location evidence="1">Membrane</location>
    </subcellularLocation>
</comment>
<dbReference type="Proteomes" id="UP000774000">
    <property type="component" value="Unassembled WGS sequence"/>
</dbReference>
<dbReference type="PANTHER" id="PTHR30332">
    <property type="entry name" value="PROBABLE GENERAL SECRETION PATHWAY PROTEIN D"/>
    <property type="match status" value="1"/>
</dbReference>
<evidence type="ECO:0000313" key="6">
    <source>
        <dbReference type="EMBL" id="MBM7556373.1"/>
    </source>
</evidence>
<evidence type="ECO:0000259" key="5">
    <source>
        <dbReference type="Pfam" id="PF00263"/>
    </source>
</evidence>
<dbReference type="InterPro" id="IPR004846">
    <property type="entry name" value="T2SS/T3SS_dom"/>
</dbReference>
<keyword evidence="4" id="KW-0732">Signal</keyword>
<dbReference type="GO" id="GO:0015627">
    <property type="term" value="C:type II protein secretion system complex"/>
    <property type="evidence" value="ECO:0007669"/>
    <property type="project" value="TreeGrafter"/>
</dbReference>